<evidence type="ECO:0000313" key="1">
    <source>
        <dbReference type="EMBL" id="KHG13383.1"/>
    </source>
</evidence>
<proteinExistence type="predicted"/>
<dbReference type="Proteomes" id="UP000032142">
    <property type="component" value="Unassembled WGS sequence"/>
</dbReference>
<evidence type="ECO:0000313" key="2">
    <source>
        <dbReference type="Proteomes" id="UP000032142"/>
    </source>
</evidence>
<protein>
    <submittedName>
        <fullName evidence="1">Uncharacterized protein</fullName>
    </submittedName>
</protein>
<organism evidence="1 2">
    <name type="scientific">Gossypium arboreum</name>
    <name type="common">Tree cotton</name>
    <name type="synonym">Gossypium nanking</name>
    <dbReference type="NCBI Taxonomy" id="29729"/>
    <lineage>
        <taxon>Eukaryota</taxon>
        <taxon>Viridiplantae</taxon>
        <taxon>Streptophyta</taxon>
        <taxon>Embryophyta</taxon>
        <taxon>Tracheophyta</taxon>
        <taxon>Spermatophyta</taxon>
        <taxon>Magnoliopsida</taxon>
        <taxon>eudicotyledons</taxon>
        <taxon>Gunneridae</taxon>
        <taxon>Pentapetalae</taxon>
        <taxon>rosids</taxon>
        <taxon>malvids</taxon>
        <taxon>Malvales</taxon>
        <taxon>Malvaceae</taxon>
        <taxon>Malvoideae</taxon>
        <taxon>Gossypium</taxon>
    </lineage>
</organism>
<gene>
    <name evidence="1" type="ORF">F383_17554</name>
</gene>
<reference evidence="2" key="1">
    <citation type="submission" date="2014-09" db="EMBL/GenBank/DDBJ databases">
        <authorList>
            <person name="Mudge J."/>
            <person name="Ramaraj T."/>
            <person name="Lindquist I.E."/>
            <person name="Bharti A.K."/>
            <person name="Sundararajan A."/>
            <person name="Cameron C.T."/>
            <person name="Woodward J.E."/>
            <person name="May G.D."/>
            <person name="Brubaker C."/>
            <person name="Broadhvest J."/>
            <person name="Wilkins T.A."/>
        </authorList>
    </citation>
    <scope>NUCLEOTIDE SEQUENCE</scope>
    <source>
        <strain evidence="2">cv. AKA8401</strain>
    </source>
</reference>
<keyword evidence="2" id="KW-1185">Reference proteome</keyword>
<dbReference type="EMBL" id="KN399445">
    <property type="protein sequence ID" value="KHG13383.1"/>
    <property type="molecule type" value="Genomic_DNA"/>
</dbReference>
<accession>A0A0B0NFR0</accession>
<sequence length="14" mass="1612">MIRINSGTSDKFDK</sequence>
<name>A0A0B0NFR0_GOSAR</name>